<dbReference type="PANTHER" id="PTHR48078:SF6">
    <property type="entry name" value="L-THREONINE DEHYDRATASE CATABOLIC TDCB"/>
    <property type="match status" value="1"/>
</dbReference>
<organism evidence="8 9">
    <name type="scientific">Neobacillus novalis</name>
    <dbReference type="NCBI Taxonomy" id="220687"/>
    <lineage>
        <taxon>Bacteria</taxon>
        <taxon>Bacillati</taxon>
        <taxon>Bacillota</taxon>
        <taxon>Bacilli</taxon>
        <taxon>Bacillales</taxon>
        <taxon>Bacillaceae</taxon>
        <taxon>Neobacillus</taxon>
    </lineage>
</organism>
<evidence type="ECO:0000256" key="1">
    <source>
        <dbReference type="ARBA" id="ARBA00001933"/>
    </source>
</evidence>
<evidence type="ECO:0000313" key="8">
    <source>
        <dbReference type="EMBL" id="WHY85976.1"/>
    </source>
</evidence>
<keyword evidence="3 6" id="KW-0663">Pyridoxal phosphate</keyword>
<reference evidence="8" key="1">
    <citation type="submission" date="2023-05" db="EMBL/GenBank/DDBJ databases">
        <title>Comparative genomics of Bacillaceae isolates and their secondary metabolite potential.</title>
        <authorList>
            <person name="Song L."/>
            <person name="Nielsen L.J."/>
            <person name="Mohite O."/>
            <person name="Xu X."/>
            <person name="Weber T."/>
            <person name="Kovacs A.T."/>
        </authorList>
    </citation>
    <scope>NUCLEOTIDE SEQUENCE</scope>
    <source>
        <strain evidence="8">XLM17</strain>
    </source>
</reference>
<dbReference type="GO" id="GO:0003941">
    <property type="term" value="F:L-serine ammonia-lyase activity"/>
    <property type="evidence" value="ECO:0007669"/>
    <property type="project" value="TreeGrafter"/>
</dbReference>
<evidence type="ECO:0000313" key="9">
    <source>
        <dbReference type="Proteomes" id="UP001178288"/>
    </source>
</evidence>
<dbReference type="EC" id="4.2.3.1" evidence="5"/>
<dbReference type="KEGG" id="nnv:QNH39_25935"/>
<dbReference type="GO" id="GO:0006567">
    <property type="term" value="P:L-threonine catabolic process"/>
    <property type="evidence" value="ECO:0007669"/>
    <property type="project" value="TreeGrafter"/>
</dbReference>
<dbReference type="InterPro" id="IPR004450">
    <property type="entry name" value="Thr_synthase-like"/>
</dbReference>
<dbReference type="NCBIfam" id="NF006050">
    <property type="entry name" value="PRK08197.1"/>
    <property type="match status" value="1"/>
</dbReference>
<dbReference type="RefSeq" id="WP_066093335.1">
    <property type="nucleotide sequence ID" value="NZ_CP126114.1"/>
</dbReference>
<dbReference type="GO" id="GO:0009088">
    <property type="term" value="P:threonine biosynthetic process"/>
    <property type="evidence" value="ECO:0007669"/>
    <property type="project" value="UniProtKB-UniRule"/>
</dbReference>
<comment type="similarity">
    <text evidence="2">Belongs to the threonine synthase family.</text>
</comment>
<dbReference type="Proteomes" id="UP001178288">
    <property type="component" value="Chromosome"/>
</dbReference>
<dbReference type="GO" id="GO:0004795">
    <property type="term" value="F:threonine synthase activity"/>
    <property type="evidence" value="ECO:0007669"/>
    <property type="project" value="UniProtKB-UniRule"/>
</dbReference>
<sequence>MTWSYATNFLCDRCSSEFSLSESLNTCPKCGGLLEVQYDLPKMKRELSPKMFASRDTSIWRWHEFYPLRDAANVISLGEGGTLLTPSIYAGPKLGLENLYFKNDTLMPTGSFKDRGFSLAISFAKELGIHRGLTYSSGNAGASFAAYAARAGIEATVLVEYLANPVKKATIGLYGATMATLHFENMTEITDMLEKGVKELGLYQFVNFINPVRHEAMKSYAYEISETLNWQAPDVMVHPVGTGGGIWGAWKGFCELHTLGWIEKLPKMVAVQPTATGPITRAFQSGLRKAERYGDSTKTIAQSIAGNAPIQGGERVMNAIYDSGGFAESVTDDEILEAMRWLGREGICAEPASAASLAAVKRAVVEGRIKPDERVVCVITGSGLKQSSAVQRAIPESMLRLDADYNQLAKLLVEIWGH</sequence>
<evidence type="ECO:0000256" key="3">
    <source>
        <dbReference type="ARBA" id="ARBA00022898"/>
    </source>
</evidence>
<dbReference type="GO" id="GO:0004794">
    <property type="term" value="F:threonine deaminase activity"/>
    <property type="evidence" value="ECO:0007669"/>
    <property type="project" value="TreeGrafter"/>
</dbReference>
<evidence type="ECO:0000256" key="5">
    <source>
        <dbReference type="NCBIfam" id="TIGR00260"/>
    </source>
</evidence>
<dbReference type="InterPro" id="IPR036052">
    <property type="entry name" value="TrpB-like_PALP_sf"/>
</dbReference>
<protein>
    <recommendedName>
        <fullName evidence="5">Threonine synthase</fullName>
        <ecNumber evidence="5">4.2.3.1</ecNumber>
    </recommendedName>
</protein>
<keyword evidence="9" id="KW-1185">Reference proteome</keyword>
<dbReference type="Pfam" id="PF00291">
    <property type="entry name" value="PALP"/>
    <property type="match status" value="1"/>
</dbReference>
<evidence type="ECO:0000256" key="6">
    <source>
        <dbReference type="PIRSR" id="PIRSR604450-51"/>
    </source>
</evidence>
<dbReference type="CDD" id="cd01563">
    <property type="entry name" value="Thr-synth_1"/>
    <property type="match status" value="1"/>
</dbReference>
<dbReference type="AlphaFoldDB" id="A0AA95SGD5"/>
<dbReference type="InterPro" id="IPR050147">
    <property type="entry name" value="Ser/Thr_Dehydratase"/>
</dbReference>
<dbReference type="NCBIfam" id="TIGR00260">
    <property type="entry name" value="thrC"/>
    <property type="match status" value="1"/>
</dbReference>
<gene>
    <name evidence="8" type="ORF">QNH39_25935</name>
</gene>
<evidence type="ECO:0000259" key="7">
    <source>
        <dbReference type="Pfam" id="PF00291"/>
    </source>
</evidence>
<name>A0AA95SGD5_9BACI</name>
<dbReference type="EMBL" id="CP126114">
    <property type="protein sequence ID" value="WHY85976.1"/>
    <property type="molecule type" value="Genomic_DNA"/>
</dbReference>
<accession>A0AA95SGD5</accession>
<dbReference type="InterPro" id="IPR001926">
    <property type="entry name" value="TrpB-like_PALP"/>
</dbReference>
<feature type="domain" description="Tryptophan synthase beta chain-like PALP" evidence="7">
    <location>
        <begin position="75"/>
        <end position="381"/>
    </location>
</feature>
<evidence type="ECO:0000256" key="4">
    <source>
        <dbReference type="ARBA" id="ARBA00023239"/>
    </source>
</evidence>
<feature type="modified residue" description="N6-(pyridoxal phosphate)lysine" evidence="6">
    <location>
        <position position="113"/>
    </location>
</feature>
<keyword evidence="4 8" id="KW-0456">Lyase</keyword>
<proteinExistence type="inferred from homology"/>
<comment type="cofactor">
    <cofactor evidence="1 6">
        <name>pyridoxal 5'-phosphate</name>
        <dbReference type="ChEBI" id="CHEBI:597326"/>
    </cofactor>
</comment>
<dbReference type="PANTHER" id="PTHR48078">
    <property type="entry name" value="THREONINE DEHYDRATASE, MITOCHONDRIAL-RELATED"/>
    <property type="match status" value="1"/>
</dbReference>
<dbReference type="GO" id="GO:0009097">
    <property type="term" value="P:isoleucine biosynthetic process"/>
    <property type="evidence" value="ECO:0007669"/>
    <property type="project" value="TreeGrafter"/>
</dbReference>
<dbReference type="GO" id="GO:0006565">
    <property type="term" value="P:L-serine catabolic process"/>
    <property type="evidence" value="ECO:0007669"/>
    <property type="project" value="TreeGrafter"/>
</dbReference>
<evidence type="ECO:0000256" key="2">
    <source>
        <dbReference type="ARBA" id="ARBA00005517"/>
    </source>
</evidence>
<dbReference type="Gene3D" id="3.40.50.1100">
    <property type="match status" value="2"/>
</dbReference>
<dbReference type="SUPFAM" id="SSF53686">
    <property type="entry name" value="Tryptophan synthase beta subunit-like PLP-dependent enzymes"/>
    <property type="match status" value="1"/>
</dbReference>